<dbReference type="InterPro" id="IPR050109">
    <property type="entry name" value="HTH-type_TetR-like_transc_reg"/>
</dbReference>
<proteinExistence type="predicted"/>
<dbReference type="InterPro" id="IPR001647">
    <property type="entry name" value="HTH_TetR"/>
</dbReference>
<dbReference type="Gene3D" id="1.10.357.10">
    <property type="entry name" value="Tetracycline Repressor, domain 2"/>
    <property type="match status" value="1"/>
</dbReference>
<sequence>MSAKKVQQPDARAVRMPAAERRELILAAATAVFAERGYVGATTDQVAKAANISQPYVVRMFGTKEKLFLEALDRAMGKLMGSFRSVIADYDGGRLAEKVAALDPAKGDSREIQLKQLMSLAYADLVQDRGILLMLMQSFISGHEPVIGARAREGFVDIYRLVRDEAGLGEEMTRDFLAHGMLMNTLISLRLTDLYGQDSSVTELLECTMGVKLPLLLAHDAPP</sequence>
<dbReference type="PROSITE" id="PS50977">
    <property type="entry name" value="HTH_TETR_2"/>
    <property type="match status" value="1"/>
</dbReference>
<feature type="domain" description="HTH tetR-type" evidence="3">
    <location>
        <begin position="19"/>
        <end position="79"/>
    </location>
</feature>
<dbReference type="InterPro" id="IPR009057">
    <property type="entry name" value="Homeodomain-like_sf"/>
</dbReference>
<protein>
    <submittedName>
        <fullName evidence="4">AcrR family transcriptional regulator</fullName>
    </submittedName>
</protein>
<evidence type="ECO:0000259" key="3">
    <source>
        <dbReference type="PROSITE" id="PS50977"/>
    </source>
</evidence>
<evidence type="ECO:0000313" key="4">
    <source>
        <dbReference type="EMBL" id="MBP2411893.1"/>
    </source>
</evidence>
<dbReference type="RefSeq" id="WP_209677325.1">
    <property type="nucleotide sequence ID" value="NZ_JAGIOI010000001.1"/>
</dbReference>
<accession>A0ABS4YSW8</accession>
<dbReference type="PRINTS" id="PR00455">
    <property type="entry name" value="HTHTETR"/>
</dbReference>
<keyword evidence="1 2" id="KW-0238">DNA-binding</keyword>
<dbReference type="Pfam" id="PF00440">
    <property type="entry name" value="TetR_N"/>
    <property type="match status" value="1"/>
</dbReference>
<dbReference type="EMBL" id="JAGIOI010000001">
    <property type="protein sequence ID" value="MBP2411893.1"/>
    <property type="molecule type" value="Genomic_DNA"/>
</dbReference>
<comment type="caution">
    <text evidence="4">The sequence shown here is derived from an EMBL/GenBank/DDBJ whole genome shotgun (WGS) entry which is preliminary data.</text>
</comment>
<dbReference type="PANTHER" id="PTHR30055:SF146">
    <property type="entry name" value="HTH-TYPE TRANSCRIPTIONAL DUAL REGULATOR CECR"/>
    <property type="match status" value="1"/>
</dbReference>
<dbReference type="PANTHER" id="PTHR30055">
    <property type="entry name" value="HTH-TYPE TRANSCRIPTIONAL REGULATOR RUTR"/>
    <property type="match status" value="1"/>
</dbReference>
<keyword evidence="5" id="KW-1185">Reference proteome</keyword>
<dbReference type="Proteomes" id="UP000711614">
    <property type="component" value="Unassembled WGS sequence"/>
</dbReference>
<name>A0ABS4YSW8_9MICC</name>
<organism evidence="4 5">
    <name type="scientific">Arthrobacter stackebrandtii</name>
    <dbReference type="NCBI Taxonomy" id="272161"/>
    <lineage>
        <taxon>Bacteria</taxon>
        <taxon>Bacillati</taxon>
        <taxon>Actinomycetota</taxon>
        <taxon>Actinomycetes</taxon>
        <taxon>Micrococcales</taxon>
        <taxon>Micrococcaceae</taxon>
        <taxon>Arthrobacter</taxon>
    </lineage>
</organism>
<feature type="DNA-binding region" description="H-T-H motif" evidence="2">
    <location>
        <begin position="42"/>
        <end position="61"/>
    </location>
</feature>
<gene>
    <name evidence="4" type="ORF">JOF48_000692</name>
</gene>
<evidence type="ECO:0000256" key="1">
    <source>
        <dbReference type="ARBA" id="ARBA00023125"/>
    </source>
</evidence>
<dbReference type="SUPFAM" id="SSF46689">
    <property type="entry name" value="Homeodomain-like"/>
    <property type="match status" value="1"/>
</dbReference>
<evidence type="ECO:0000256" key="2">
    <source>
        <dbReference type="PROSITE-ProRule" id="PRU00335"/>
    </source>
</evidence>
<evidence type="ECO:0000313" key="5">
    <source>
        <dbReference type="Proteomes" id="UP000711614"/>
    </source>
</evidence>
<reference evidence="4 5" key="1">
    <citation type="submission" date="2021-03" db="EMBL/GenBank/DDBJ databases">
        <title>Sequencing the genomes of 1000 actinobacteria strains.</title>
        <authorList>
            <person name="Klenk H.-P."/>
        </authorList>
    </citation>
    <scope>NUCLEOTIDE SEQUENCE [LARGE SCALE GENOMIC DNA]</scope>
    <source>
        <strain evidence="4 5">DSM 16005</strain>
    </source>
</reference>